<organism evidence="4 5">
    <name type="scientific">Pseudooceanicola albus</name>
    <dbReference type="NCBI Taxonomy" id="2692189"/>
    <lineage>
        <taxon>Bacteria</taxon>
        <taxon>Pseudomonadati</taxon>
        <taxon>Pseudomonadota</taxon>
        <taxon>Alphaproteobacteria</taxon>
        <taxon>Rhodobacterales</taxon>
        <taxon>Paracoccaceae</taxon>
        <taxon>Pseudooceanicola</taxon>
    </lineage>
</organism>
<dbReference type="RefSeq" id="WP_160896678.1">
    <property type="nucleotide sequence ID" value="NZ_WUMU01000030.1"/>
</dbReference>
<dbReference type="PANTHER" id="PTHR47690">
    <property type="entry name" value="GLUCOKINASE"/>
    <property type="match status" value="1"/>
</dbReference>
<dbReference type="InterPro" id="IPR050201">
    <property type="entry name" value="Bacterial_glucokinase"/>
</dbReference>
<keyword evidence="1" id="KW-0808">Transferase</keyword>
<dbReference type="GO" id="GO:0005829">
    <property type="term" value="C:cytosol"/>
    <property type="evidence" value="ECO:0007669"/>
    <property type="project" value="TreeGrafter"/>
</dbReference>
<dbReference type="Gene3D" id="3.40.367.20">
    <property type="match status" value="1"/>
</dbReference>
<keyword evidence="5" id="KW-1185">Reference proteome</keyword>
<dbReference type="SUPFAM" id="SSF53067">
    <property type="entry name" value="Actin-like ATPase domain"/>
    <property type="match status" value="1"/>
</dbReference>
<dbReference type="GO" id="GO:0005536">
    <property type="term" value="F:D-glucose binding"/>
    <property type="evidence" value="ECO:0007669"/>
    <property type="project" value="InterPro"/>
</dbReference>
<evidence type="ECO:0000256" key="2">
    <source>
        <dbReference type="ARBA" id="ARBA00022777"/>
    </source>
</evidence>
<name>A0A6L7GA41_9RHOB</name>
<dbReference type="InterPro" id="IPR043129">
    <property type="entry name" value="ATPase_NBD"/>
</dbReference>
<reference evidence="4 5" key="1">
    <citation type="submission" date="2019-12" db="EMBL/GenBank/DDBJ databases">
        <authorList>
            <person name="Li M."/>
        </authorList>
    </citation>
    <scope>NUCLEOTIDE SEQUENCE [LARGE SCALE GENOMIC DNA]</scope>
    <source>
        <strain evidence="4 5">GBMRC 2024</strain>
    </source>
</reference>
<proteinExistence type="inferred from homology"/>
<gene>
    <name evidence="4" type="ORF">GR170_22255</name>
</gene>
<dbReference type="PANTHER" id="PTHR47690:SF1">
    <property type="entry name" value="GLUCOKINASE"/>
    <property type="match status" value="1"/>
</dbReference>
<comment type="similarity">
    <text evidence="3">Belongs to the bacterial glucokinase family.</text>
</comment>
<dbReference type="GO" id="GO:0004340">
    <property type="term" value="F:glucokinase activity"/>
    <property type="evidence" value="ECO:0007669"/>
    <property type="project" value="InterPro"/>
</dbReference>
<evidence type="ECO:0000313" key="4">
    <source>
        <dbReference type="EMBL" id="MXN20562.1"/>
    </source>
</evidence>
<dbReference type="InterPro" id="IPR003836">
    <property type="entry name" value="Glucokinase"/>
</dbReference>
<keyword evidence="2 4" id="KW-0418">Kinase</keyword>
<comment type="caution">
    <text evidence="4">The sequence shown here is derived from an EMBL/GenBank/DDBJ whole genome shotgun (WGS) entry which is preliminary data.</text>
</comment>
<dbReference type="Proteomes" id="UP000477911">
    <property type="component" value="Unassembled WGS sequence"/>
</dbReference>
<dbReference type="Gene3D" id="3.30.420.40">
    <property type="match status" value="1"/>
</dbReference>
<sequence length="297" mass="31425">MKLVADVGGTNVRFALAEGAVVLPETIRSFRNDDFPTFEEVAQLYVAETRPEALQSMCVAVAGPVNETRARLTNRNWHFDTLELGQMFGVTARLINDLEALGYSVPSLGQGGLKTITEGYAPRGHQALVAGIGTGFNVSPVVITARGPVVPKAEQGHVQIAWRIRDAISARLGTTDHGYDTVEHVFSGRGFERMFRLASGSDRKPAELMAEKDPAILDFVGFYAGLMAMLAQDLTLGFLPGRGLLFSGGVARAVLLGGGAPAFRETYAAPLALDTAAHVPVSVILDDTAALAGCAAA</sequence>
<evidence type="ECO:0000313" key="5">
    <source>
        <dbReference type="Proteomes" id="UP000477911"/>
    </source>
</evidence>
<dbReference type="Pfam" id="PF02685">
    <property type="entry name" value="Glucokinase"/>
    <property type="match status" value="1"/>
</dbReference>
<dbReference type="CDD" id="cd24008">
    <property type="entry name" value="ASKHA_NBD_GLK"/>
    <property type="match status" value="1"/>
</dbReference>
<accession>A0A6L7GA41</accession>
<dbReference type="AlphaFoldDB" id="A0A6L7GA41"/>
<dbReference type="GO" id="GO:0006096">
    <property type="term" value="P:glycolytic process"/>
    <property type="evidence" value="ECO:0007669"/>
    <property type="project" value="InterPro"/>
</dbReference>
<dbReference type="EMBL" id="WUMU01000030">
    <property type="protein sequence ID" value="MXN20562.1"/>
    <property type="molecule type" value="Genomic_DNA"/>
</dbReference>
<evidence type="ECO:0000256" key="3">
    <source>
        <dbReference type="RuleBase" id="RU004046"/>
    </source>
</evidence>
<evidence type="ECO:0000256" key="1">
    <source>
        <dbReference type="ARBA" id="ARBA00022679"/>
    </source>
</evidence>
<dbReference type="GO" id="GO:0005524">
    <property type="term" value="F:ATP binding"/>
    <property type="evidence" value="ECO:0007669"/>
    <property type="project" value="InterPro"/>
</dbReference>
<protein>
    <submittedName>
        <fullName evidence="4">Glucokinase</fullName>
    </submittedName>
</protein>